<reference evidence="2" key="1">
    <citation type="submission" date="2022-02" db="EMBL/GenBank/DDBJ databases">
        <title>Corynebacterium sp. from urogenital microbiome.</title>
        <authorList>
            <person name="Cappelli E.A."/>
            <person name="Ribeiro T.G."/>
            <person name="Peixe L."/>
        </authorList>
    </citation>
    <scope>NUCLEOTIDE SEQUENCE</scope>
    <source>
        <strain evidence="2">C8Ua_181</strain>
    </source>
</reference>
<keyword evidence="1" id="KW-1133">Transmembrane helix</keyword>
<feature type="transmembrane region" description="Helical" evidence="1">
    <location>
        <begin position="95"/>
        <end position="116"/>
    </location>
</feature>
<organism evidence="2 3">
    <name type="scientific">Corynebacterium curieae</name>
    <dbReference type="NCBI Taxonomy" id="2913500"/>
    <lineage>
        <taxon>Bacteria</taxon>
        <taxon>Bacillati</taxon>
        <taxon>Actinomycetota</taxon>
        <taxon>Actinomycetes</taxon>
        <taxon>Mycobacteriales</taxon>
        <taxon>Corynebacteriaceae</taxon>
        <taxon>Corynebacterium</taxon>
    </lineage>
</organism>
<keyword evidence="1" id="KW-0472">Membrane</keyword>
<dbReference type="InterPro" id="IPR008523">
    <property type="entry name" value="DUF805"/>
</dbReference>
<proteinExistence type="predicted"/>
<evidence type="ECO:0000313" key="2">
    <source>
        <dbReference type="EMBL" id="MCZ9306540.1"/>
    </source>
</evidence>
<dbReference type="AlphaFoldDB" id="A0A9X3M9D2"/>
<comment type="caution">
    <text evidence="2">The sequence shown here is derived from an EMBL/GenBank/DDBJ whole genome shotgun (WGS) entry which is preliminary data.</text>
</comment>
<sequence>MDKQSSYQALHGASPQQAVSRFFLRYFAFKGSASRSEYWWIFFFLTIGSFFVSMLDNHLGDFHGVSLEEVIAAIVFLPFLALLSRRLQDAGFPGILVVLFFIPIVGTIPLMIMTLLPSSDDKRHLFFQKKVSPSSQKEARSA</sequence>
<gene>
    <name evidence="2" type="ORF">L8V01_03450</name>
</gene>
<protein>
    <submittedName>
        <fullName evidence="2">DUF805 domain-containing protein</fullName>
    </submittedName>
</protein>
<dbReference type="GO" id="GO:0005886">
    <property type="term" value="C:plasma membrane"/>
    <property type="evidence" value="ECO:0007669"/>
    <property type="project" value="TreeGrafter"/>
</dbReference>
<name>A0A9X3M9D2_9CORY</name>
<evidence type="ECO:0000256" key="1">
    <source>
        <dbReference type="SAM" id="Phobius"/>
    </source>
</evidence>
<dbReference type="PANTHER" id="PTHR34980:SF2">
    <property type="entry name" value="INNER MEMBRANE PROTEIN YHAH-RELATED"/>
    <property type="match status" value="1"/>
</dbReference>
<keyword evidence="1" id="KW-0812">Transmembrane</keyword>
<evidence type="ECO:0000313" key="3">
    <source>
        <dbReference type="Proteomes" id="UP001146430"/>
    </source>
</evidence>
<feature type="transmembrane region" description="Helical" evidence="1">
    <location>
        <begin position="62"/>
        <end position="83"/>
    </location>
</feature>
<dbReference type="Proteomes" id="UP001146430">
    <property type="component" value="Unassembled WGS sequence"/>
</dbReference>
<feature type="transmembrane region" description="Helical" evidence="1">
    <location>
        <begin position="38"/>
        <end position="56"/>
    </location>
</feature>
<dbReference type="EMBL" id="JAKMUU010000001">
    <property type="protein sequence ID" value="MCZ9306540.1"/>
    <property type="molecule type" value="Genomic_DNA"/>
</dbReference>
<dbReference type="PANTHER" id="PTHR34980">
    <property type="entry name" value="INNER MEMBRANE PROTEIN-RELATED-RELATED"/>
    <property type="match status" value="1"/>
</dbReference>
<dbReference type="RefSeq" id="WP_269945743.1">
    <property type="nucleotide sequence ID" value="NZ_JAKMUU010000001.1"/>
</dbReference>
<dbReference type="Pfam" id="PF05656">
    <property type="entry name" value="DUF805"/>
    <property type="match status" value="1"/>
</dbReference>
<accession>A0A9X3M9D2</accession>